<keyword evidence="1 2" id="KW-0732">Signal</keyword>
<evidence type="ECO:0000313" key="3">
    <source>
        <dbReference type="EMBL" id="GLR49567.1"/>
    </source>
</evidence>
<dbReference type="RefSeq" id="WP_244765757.1">
    <property type="nucleotide sequence ID" value="NZ_BSOP01000005.1"/>
</dbReference>
<evidence type="ECO:0000256" key="2">
    <source>
        <dbReference type="SAM" id="SignalP"/>
    </source>
</evidence>
<name>A0ABQ5ZG09_9HYPH</name>
<dbReference type="PANTHER" id="PTHR30006">
    <property type="entry name" value="THIAMINE-BINDING PERIPLASMIC PROTEIN-RELATED"/>
    <property type="match status" value="1"/>
</dbReference>
<gene>
    <name evidence="3" type="ORF">GCM10007923_07720</name>
</gene>
<feature type="signal peptide" evidence="2">
    <location>
        <begin position="1"/>
        <end position="30"/>
    </location>
</feature>
<dbReference type="Pfam" id="PF13343">
    <property type="entry name" value="SBP_bac_6"/>
    <property type="match status" value="1"/>
</dbReference>
<accession>A0ABQ5ZG09</accession>
<dbReference type="Proteomes" id="UP001156702">
    <property type="component" value="Unassembled WGS sequence"/>
</dbReference>
<dbReference type="Gene3D" id="3.40.190.10">
    <property type="entry name" value="Periplasmic binding protein-like II"/>
    <property type="match status" value="2"/>
</dbReference>
<comment type="caution">
    <text evidence="3">The sequence shown here is derived from an EMBL/GenBank/DDBJ whole genome shotgun (WGS) entry which is preliminary data.</text>
</comment>
<organism evidence="3 4">
    <name type="scientific">Shinella yambaruensis</name>
    <dbReference type="NCBI Taxonomy" id="415996"/>
    <lineage>
        <taxon>Bacteria</taxon>
        <taxon>Pseudomonadati</taxon>
        <taxon>Pseudomonadota</taxon>
        <taxon>Alphaproteobacteria</taxon>
        <taxon>Hyphomicrobiales</taxon>
        <taxon>Rhizobiaceae</taxon>
        <taxon>Shinella</taxon>
    </lineage>
</organism>
<proteinExistence type="predicted"/>
<reference evidence="4" key="1">
    <citation type="journal article" date="2019" name="Int. J. Syst. Evol. Microbiol.">
        <title>The Global Catalogue of Microorganisms (GCM) 10K type strain sequencing project: providing services to taxonomists for standard genome sequencing and annotation.</title>
        <authorList>
            <consortium name="The Broad Institute Genomics Platform"/>
            <consortium name="The Broad Institute Genome Sequencing Center for Infectious Disease"/>
            <person name="Wu L."/>
            <person name="Ma J."/>
        </authorList>
    </citation>
    <scope>NUCLEOTIDE SEQUENCE [LARGE SCALE GENOMIC DNA]</scope>
    <source>
        <strain evidence="4">NBRC 102122</strain>
    </source>
</reference>
<evidence type="ECO:0000313" key="4">
    <source>
        <dbReference type="Proteomes" id="UP001156702"/>
    </source>
</evidence>
<dbReference type="EMBL" id="BSOP01000005">
    <property type="protein sequence ID" value="GLR49567.1"/>
    <property type="molecule type" value="Genomic_DNA"/>
</dbReference>
<protein>
    <submittedName>
        <fullName evidence="3">ABC transporter substrate-binding protein</fullName>
    </submittedName>
</protein>
<evidence type="ECO:0000256" key="1">
    <source>
        <dbReference type="ARBA" id="ARBA00022729"/>
    </source>
</evidence>
<dbReference type="SUPFAM" id="SSF53850">
    <property type="entry name" value="Periplasmic binding protein-like II"/>
    <property type="match status" value="1"/>
</dbReference>
<feature type="chain" id="PRO_5045672289" evidence="2">
    <location>
        <begin position="31"/>
        <end position="350"/>
    </location>
</feature>
<sequence>MINPKFHEGITRRVLALGLVVVLAAGPALAQSVAEVAAYDGPDRMERLVAGAKKEGTLTLYTATPVDDVNQVIAAFTAKYGIPVTLWRGSSEDVLRRAVTEIKGGRHDVDVIETNGPELEALHRENILQAVDSPVFSEIFPDAVPDHREWVGSRLNVITASYNTELVSEADVPKRWDDLLDPRWGGKIGIESEAYDWLATVIQSFPSREEGLAFFRKLAETNRPPLHKGHPQLANMTASGELPIMLQVYLYRVHQMEQDGAPIKALSLGPAIARINGLGVARTTAHPNAAILYQQFTLTEGQKILASRHFTPTNTKEVPFPAGMEVKVIEPTGMLDALTEWRETFETTFQ</sequence>
<keyword evidence="4" id="KW-1185">Reference proteome</keyword>